<evidence type="ECO:0000256" key="1">
    <source>
        <dbReference type="SAM" id="MobiDB-lite"/>
    </source>
</evidence>
<dbReference type="AlphaFoldDB" id="A0A450VKU4"/>
<reference evidence="4" key="1">
    <citation type="submission" date="2019-02" db="EMBL/GenBank/DDBJ databases">
        <authorList>
            <person name="Gruber-Vodicka R. H."/>
            <person name="Seah K. B. B."/>
        </authorList>
    </citation>
    <scope>NUCLEOTIDE SEQUENCE</scope>
    <source>
        <strain evidence="4">BECK_SA2B12</strain>
        <strain evidence="3">BECK_SA2B15</strain>
        <strain evidence="2">BECK_SA2B20</strain>
    </source>
</reference>
<organism evidence="4">
    <name type="scientific">Candidatus Kentrum eta</name>
    <dbReference type="NCBI Taxonomy" id="2126337"/>
    <lineage>
        <taxon>Bacteria</taxon>
        <taxon>Pseudomonadati</taxon>
        <taxon>Pseudomonadota</taxon>
        <taxon>Gammaproteobacteria</taxon>
        <taxon>Candidatus Kentrum</taxon>
    </lineage>
</organism>
<dbReference type="EMBL" id="CAADFI010000276">
    <property type="protein sequence ID" value="VFK02367.1"/>
    <property type="molecule type" value="Genomic_DNA"/>
</dbReference>
<evidence type="ECO:0000313" key="4">
    <source>
        <dbReference type="EMBL" id="VFK05434.1"/>
    </source>
</evidence>
<dbReference type="EMBL" id="CAADFG010000269">
    <property type="protein sequence ID" value="VFK02432.1"/>
    <property type="molecule type" value="Genomic_DNA"/>
</dbReference>
<proteinExistence type="predicted"/>
<feature type="region of interest" description="Disordered" evidence="1">
    <location>
        <begin position="79"/>
        <end position="128"/>
    </location>
</feature>
<evidence type="ECO:0000313" key="3">
    <source>
        <dbReference type="EMBL" id="VFK02432.1"/>
    </source>
</evidence>
<dbReference type="EMBL" id="CAADFJ010000271">
    <property type="protein sequence ID" value="VFK05434.1"/>
    <property type="molecule type" value="Genomic_DNA"/>
</dbReference>
<gene>
    <name evidence="3" type="ORF">BECKH772A_GA0070896_102691</name>
    <name evidence="2" type="ORF">BECKH772B_GA0070898_102761</name>
    <name evidence="4" type="ORF">BECKH772C_GA0070978_102711</name>
</gene>
<evidence type="ECO:0000313" key="2">
    <source>
        <dbReference type="EMBL" id="VFK02367.1"/>
    </source>
</evidence>
<name>A0A450VKU4_9GAMM</name>
<protein>
    <submittedName>
        <fullName evidence="4">Uncharacterized protein</fullName>
    </submittedName>
</protein>
<accession>A0A450VKU4</accession>
<sequence length="128" mass="13925">MEDIEPVFARLHRTMEHAAHATYTGADMAPSPSRQAGMVLTLPLAVNQGGMVFCRDGRRVMRRLFATGLYAVKTTFEEGQPGASRDGATEVTGGTGEVRLLDDNAATEELRHPDPEESEGGVWWPTPL</sequence>